<accession>A0AAW0IFU9</accession>
<dbReference type="Gene3D" id="1.25.40.20">
    <property type="entry name" value="Ankyrin repeat-containing domain"/>
    <property type="match status" value="1"/>
</dbReference>
<dbReference type="PANTHER" id="PTHR24121">
    <property type="entry name" value="NO MECHANORECEPTOR POTENTIAL C, ISOFORM D-RELATED"/>
    <property type="match status" value="1"/>
</dbReference>
<gene>
    <name evidence="2" type="ORF">CFP56_005473</name>
</gene>
<feature type="repeat" description="ANK" evidence="1">
    <location>
        <begin position="54"/>
        <end position="77"/>
    </location>
</feature>
<evidence type="ECO:0000313" key="2">
    <source>
        <dbReference type="EMBL" id="KAK7813348.1"/>
    </source>
</evidence>
<sequence>MKCLAGSVTSVGIEDVICFRYITLEKIIREDEWEDVDRFLTFNPSAVRVKITNLGRTALHVAIVAGRDAIVKELLKRTTQEVLTIEDNAGLTVLDCCAVFGNKQMAEIIVTKYPALLRIRNGPNRILPVVLAIWRNSSAKDMVSYLYEKTPKEDLKSDNGVNGATFINKCLYAKYFDLALDLLKYKPEFITCLDFDGESPPVVLATLYYALPSGNQLVFWKRWIYNGGKYVFSYFPINCSAILCTPWMDLISDKITCSTTQ</sequence>
<comment type="caution">
    <text evidence="2">The sequence shown here is derived from an EMBL/GenBank/DDBJ whole genome shotgun (WGS) entry which is preliminary data.</text>
</comment>
<dbReference type="AlphaFoldDB" id="A0AAW0IFU9"/>
<dbReference type="PROSITE" id="PS50088">
    <property type="entry name" value="ANK_REPEAT"/>
    <property type="match status" value="1"/>
</dbReference>
<dbReference type="EMBL" id="PKMF04001267">
    <property type="protein sequence ID" value="KAK7813348.1"/>
    <property type="molecule type" value="Genomic_DNA"/>
</dbReference>
<dbReference type="InterPro" id="IPR002110">
    <property type="entry name" value="Ankyrin_rpt"/>
</dbReference>
<dbReference type="PROSITE" id="PS50297">
    <property type="entry name" value="ANK_REP_REGION"/>
    <property type="match status" value="1"/>
</dbReference>
<evidence type="ECO:0000313" key="3">
    <source>
        <dbReference type="Proteomes" id="UP000237347"/>
    </source>
</evidence>
<organism evidence="2 3">
    <name type="scientific">Quercus suber</name>
    <name type="common">Cork oak</name>
    <dbReference type="NCBI Taxonomy" id="58331"/>
    <lineage>
        <taxon>Eukaryota</taxon>
        <taxon>Viridiplantae</taxon>
        <taxon>Streptophyta</taxon>
        <taxon>Embryophyta</taxon>
        <taxon>Tracheophyta</taxon>
        <taxon>Spermatophyta</taxon>
        <taxon>Magnoliopsida</taxon>
        <taxon>eudicotyledons</taxon>
        <taxon>Gunneridae</taxon>
        <taxon>Pentapetalae</taxon>
        <taxon>rosids</taxon>
        <taxon>fabids</taxon>
        <taxon>Fagales</taxon>
        <taxon>Fagaceae</taxon>
        <taxon>Quercus</taxon>
    </lineage>
</organism>
<dbReference type="Proteomes" id="UP000237347">
    <property type="component" value="Unassembled WGS sequence"/>
</dbReference>
<protein>
    <submittedName>
        <fullName evidence="2">Uncharacterized protein</fullName>
    </submittedName>
</protein>
<evidence type="ECO:0000256" key="1">
    <source>
        <dbReference type="PROSITE-ProRule" id="PRU00023"/>
    </source>
</evidence>
<dbReference type="SUPFAM" id="SSF48403">
    <property type="entry name" value="Ankyrin repeat"/>
    <property type="match status" value="1"/>
</dbReference>
<proteinExistence type="predicted"/>
<dbReference type="PANTHER" id="PTHR24121:SF21">
    <property type="entry name" value="ANKYRIN REPEAT FAMILY PROTEIN"/>
    <property type="match status" value="1"/>
</dbReference>
<reference evidence="2 3" key="1">
    <citation type="journal article" date="2018" name="Sci. Data">
        <title>The draft genome sequence of cork oak.</title>
        <authorList>
            <person name="Ramos A.M."/>
            <person name="Usie A."/>
            <person name="Barbosa P."/>
            <person name="Barros P.M."/>
            <person name="Capote T."/>
            <person name="Chaves I."/>
            <person name="Simoes F."/>
            <person name="Abreu I."/>
            <person name="Carrasquinho I."/>
            <person name="Faro C."/>
            <person name="Guimaraes J.B."/>
            <person name="Mendonca D."/>
            <person name="Nobrega F."/>
            <person name="Rodrigues L."/>
            <person name="Saibo N.J.M."/>
            <person name="Varela M.C."/>
            <person name="Egas C."/>
            <person name="Matos J."/>
            <person name="Miguel C.M."/>
            <person name="Oliveira M.M."/>
            <person name="Ricardo C.P."/>
            <person name="Goncalves S."/>
        </authorList>
    </citation>
    <scope>NUCLEOTIDE SEQUENCE [LARGE SCALE GENOMIC DNA]</scope>
    <source>
        <strain evidence="3">cv. HL8</strain>
    </source>
</reference>
<dbReference type="InterPro" id="IPR036770">
    <property type="entry name" value="Ankyrin_rpt-contain_sf"/>
</dbReference>
<name>A0AAW0IFU9_QUESU</name>
<keyword evidence="3" id="KW-1185">Reference proteome</keyword>
<dbReference type="Pfam" id="PF12796">
    <property type="entry name" value="Ank_2"/>
    <property type="match status" value="1"/>
</dbReference>
<keyword evidence="1" id="KW-0040">ANK repeat</keyword>